<name>A0A084INR6_SALHC</name>
<keyword evidence="2" id="KW-1185">Reference proteome</keyword>
<organism evidence="1 2">
    <name type="scientific">Salinisphaera hydrothermalis (strain C41B8)</name>
    <dbReference type="NCBI Taxonomy" id="1304275"/>
    <lineage>
        <taxon>Bacteria</taxon>
        <taxon>Pseudomonadati</taxon>
        <taxon>Pseudomonadota</taxon>
        <taxon>Gammaproteobacteria</taxon>
        <taxon>Salinisphaerales</taxon>
        <taxon>Salinisphaeraceae</taxon>
        <taxon>Salinisphaera</taxon>
    </lineage>
</organism>
<protein>
    <submittedName>
        <fullName evidence="1">Uncharacterized protein</fullName>
    </submittedName>
</protein>
<dbReference type="AlphaFoldDB" id="A0A084INR6"/>
<gene>
    <name evidence="1" type="ORF">C41B8_05593</name>
</gene>
<comment type="caution">
    <text evidence="1">The sequence shown here is derived from an EMBL/GenBank/DDBJ whole genome shotgun (WGS) entry which is preliminary data.</text>
</comment>
<evidence type="ECO:0000313" key="2">
    <source>
        <dbReference type="Proteomes" id="UP000028302"/>
    </source>
</evidence>
<reference evidence="1 2" key="1">
    <citation type="submission" date="2013-03" db="EMBL/GenBank/DDBJ databases">
        <title>Salinisphaera hydrothermalis C41B8 Genome Sequencing.</title>
        <authorList>
            <person name="Li C."/>
            <person name="Lai Q."/>
            <person name="Shao Z."/>
        </authorList>
    </citation>
    <scope>NUCLEOTIDE SEQUENCE [LARGE SCALE GENOMIC DNA]</scope>
    <source>
        <strain evidence="1 2">C41B8</strain>
    </source>
</reference>
<sequence length="111" mass="12544">MRVTMQCENCKSRYPLIDRMTPDELREHAPDCSDEIYRASIAAHQVVPDTSYTADLIRAAADSTYMRSLCRRLIDERWTSTPEKRSEVAAAIAGELIRAATTVVREQGLAR</sequence>
<evidence type="ECO:0000313" key="1">
    <source>
        <dbReference type="EMBL" id="KEZ78350.1"/>
    </source>
</evidence>
<dbReference type="STRING" id="1304275.C41B8_05593"/>
<dbReference type="EMBL" id="APNK01000005">
    <property type="protein sequence ID" value="KEZ78350.1"/>
    <property type="molecule type" value="Genomic_DNA"/>
</dbReference>
<dbReference type="Proteomes" id="UP000028302">
    <property type="component" value="Unassembled WGS sequence"/>
</dbReference>
<proteinExistence type="predicted"/>
<accession>A0A084INR6</accession>